<sequence>MKPTTTLAVALALALVFQHARASDTDPFDFDYDVLGGIAQRPALVFNDGSKTYIQPRPGQDLTADGGHREGPYVVVDGTPASVHYTVGGQGATTTWKRANAFIGGHGALPGTGDDQPAAFAGFSGHLSLIGAHGALEPVRTLDANLPIAQLVKSLVPQGWSGAAQKDVDLSAASRFATHPGENWMQALDRLMVQADLYADIDFDARRVRLHRDVGKSGALAYAGPAHDDGHPDVSATMAAPAHIDSQLARDFGANAIRDADDAHTQLRFNGKPARDLAFTTPEGGSLHPHWDAATSVMTIDRAPRFTVSDGTHRVEVARTAATVYDFAATNPAHLEAVFDQDGSTYFKFAPTVINVSVVDDRHLGSGEQKGRYYRFNGTSATFNVSADGQSVRVTRRHDVRYEETPAGAS</sequence>
<comment type="caution">
    <text evidence="2">The sequence shown here is derived from an EMBL/GenBank/DDBJ whole genome shotgun (WGS) entry which is preliminary data.</text>
</comment>
<feature type="signal peptide" evidence="1">
    <location>
        <begin position="1"/>
        <end position="22"/>
    </location>
</feature>
<dbReference type="Proteomes" id="UP000245712">
    <property type="component" value="Unassembled WGS sequence"/>
</dbReference>
<evidence type="ECO:0000313" key="2">
    <source>
        <dbReference type="EMBL" id="PVX85835.1"/>
    </source>
</evidence>
<dbReference type="InterPro" id="IPR033645">
    <property type="entry name" value="VirB9/CagX/TrbG_C"/>
</dbReference>
<gene>
    <name evidence="2" type="ORF">C7402_103413</name>
</gene>
<organism evidence="2 3">
    <name type="scientific">Paraburkholderia unamae</name>
    <dbReference type="NCBI Taxonomy" id="219649"/>
    <lineage>
        <taxon>Bacteria</taxon>
        <taxon>Pseudomonadati</taxon>
        <taxon>Pseudomonadota</taxon>
        <taxon>Betaproteobacteria</taxon>
        <taxon>Burkholderiales</taxon>
        <taxon>Burkholderiaceae</taxon>
        <taxon>Paraburkholderia</taxon>
    </lineage>
</organism>
<protein>
    <submittedName>
        <fullName evidence="2">Uncharacterized protein</fullName>
    </submittedName>
</protein>
<dbReference type="RefSeq" id="WP_116610326.1">
    <property type="nucleotide sequence ID" value="NZ_QEOB01000003.1"/>
</dbReference>
<keyword evidence="1" id="KW-0732">Signal</keyword>
<dbReference type="EMBL" id="QEOB01000003">
    <property type="protein sequence ID" value="PVX85835.1"/>
    <property type="molecule type" value="Genomic_DNA"/>
</dbReference>
<feature type="chain" id="PRO_5046247547" evidence="1">
    <location>
        <begin position="23"/>
        <end position="410"/>
    </location>
</feature>
<keyword evidence="3" id="KW-1185">Reference proteome</keyword>
<reference evidence="2 3" key="1">
    <citation type="submission" date="2018-05" db="EMBL/GenBank/DDBJ databases">
        <title>Genomic Encyclopedia of Type Strains, Phase IV (KMG-V): Genome sequencing to study the core and pangenomes of soil and plant-associated prokaryotes.</title>
        <authorList>
            <person name="Whitman W."/>
        </authorList>
    </citation>
    <scope>NUCLEOTIDE SEQUENCE [LARGE SCALE GENOMIC DNA]</scope>
    <source>
        <strain evidence="2 3">SCZa-39</strain>
    </source>
</reference>
<name>A0ABX5KUZ6_9BURK</name>
<proteinExistence type="predicted"/>
<evidence type="ECO:0000256" key="1">
    <source>
        <dbReference type="SAM" id="SignalP"/>
    </source>
</evidence>
<evidence type="ECO:0000313" key="3">
    <source>
        <dbReference type="Proteomes" id="UP000245712"/>
    </source>
</evidence>
<dbReference type="CDD" id="cd06911">
    <property type="entry name" value="VirB9_CagX_TrbG"/>
    <property type="match status" value="1"/>
</dbReference>
<accession>A0ABX5KUZ6</accession>